<dbReference type="AlphaFoldDB" id="A0AAN8ZB56"/>
<dbReference type="Proteomes" id="UP001370490">
    <property type="component" value="Unassembled WGS sequence"/>
</dbReference>
<evidence type="ECO:0000313" key="2">
    <source>
        <dbReference type="Proteomes" id="UP001370490"/>
    </source>
</evidence>
<proteinExistence type="predicted"/>
<comment type="caution">
    <text evidence="1">The sequence shown here is derived from an EMBL/GenBank/DDBJ whole genome shotgun (WGS) entry which is preliminary data.</text>
</comment>
<organism evidence="1 2">
    <name type="scientific">Dillenia turbinata</name>
    <dbReference type="NCBI Taxonomy" id="194707"/>
    <lineage>
        <taxon>Eukaryota</taxon>
        <taxon>Viridiplantae</taxon>
        <taxon>Streptophyta</taxon>
        <taxon>Embryophyta</taxon>
        <taxon>Tracheophyta</taxon>
        <taxon>Spermatophyta</taxon>
        <taxon>Magnoliopsida</taxon>
        <taxon>eudicotyledons</taxon>
        <taxon>Gunneridae</taxon>
        <taxon>Pentapetalae</taxon>
        <taxon>Dilleniales</taxon>
        <taxon>Dilleniaceae</taxon>
        <taxon>Dillenia</taxon>
    </lineage>
</organism>
<reference evidence="1 2" key="1">
    <citation type="submission" date="2023-12" db="EMBL/GenBank/DDBJ databases">
        <title>A high-quality genome assembly for Dillenia turbinata (Dilleniales).</title>
        <authorList>
            <person name="Chanderbali A."/>
        </authorList>
    </citation>
    <scope>NUCLEOTIDE SEQUENCE [LARGE SCALE GENOMIC DNA]</scope>
    <source>
        <strain evidence="1">LSX21</strain>
        <tissue evidence="1">Leaf</tissue>
    </source>
</reference>
<keyword evidence="2" id="KW-1185">Reference proteome</keyword>
<protein>
    <submittedName>
        <fullName evidence="1">Uncharacterized protein</fullName>
    </submittedName>
</protein>
<sequence>MDTLTMQSLLLLFHLKRMANDYHIQQAFAFLTKTGANILKWRNYVMPLPMIWAPTMRKSSMPLCRMLTQTSTANMTTMNISDHHISYEEFTAIMKAGINWRKAREQLAKVTGFLAKQYGSSSVLGHVSPLKVR</sequence>
<accession>A0AAN8ZB56</accession>
<dbReference type="EMBL" id="JBAMMX010000013">
    <property type="protein sequence ID" value="KAK6928860.1"/>
    <property type="molecule type" value="Genomic_DNA"/>
</dbReference>
<evidence type="ECO:0000313" key="1">
    <source>
        <dbReference type="EMBL" id="KAK6928860.1"/>
    </source>
</evidence>
<name>A0AAN8ZB56_9MAGN</name>
<gene>
    <name evidence="1" type="ORF">RJ641_005065</name>
</gene>